<dbReference type="CDD" id="cd07067">
    <property type="entry name" value="HP_PGM_like"/>
    <property type="match status" value="1"/>
</dbReference>
<name>A0AA39NRI5_9AGAR</name>
<dbReference type="AlphaFoldDB" id="A0AA39NRI5"/>
<sequence length="302" mass="33510">MNKSRRTWLGNIHTINTCNLHVLVGYYHITCSGPVTVTWLSTMIIVTFIRHGESTDNPKAVWGGWKDAPLSDLGGKQARALGEYLASTKIDVIYSSPLLRAHHTGKAVQDGQPNPPPLILNPNLREQHFGIAEGYPWCYTYPEGMSTDECYKNNIFPAFFDRSSKFPGGESVDELEERAHNAIKECIFPHLAEDDGFHIALASHGLCIGELVHSLLSYDSQSSRNESYTGLMNTAWTRAVISLDSPHQGPLDSNNPQPLNVKVTHIGREDHLIDLDKIDTVDVLDDETKMEALAFFGGAHTD</sequence>
<feature type="binding site" evidence="3">
    <location>
        <position position="100"/>
    </location>
    <ligand>
        <name>substrate</name>
    </ligand>
</feature>
<dbReference type="InterPro" id="IPR051695">
    <property type="entry name" value="Phosphoglycerate_Mutase"/>
</dbReference>
<protein>
    <submittedName>
        <fullName evidence="4">Phosphoglycerate mutase</fullName>
    </submittedName>
</protein>
<organism evidence="4 5">
    <name type="scientific">Armillaria novae-zelandiae</name>
    <dbReference type="NCBI Taxonomy" id="153914"/>
    <lineage>
        <taxon>Eukaryota</taxon>
        <taxon>Fungi</taxon>
        <taxon>Dikarya</taxon>
        <taxon>Basidiomycota</taxon>
        <taxon>Agaricomycotina</taxon>
        <taxon>Agaricomycetes</taxon>
        <taxon>Agaricomycetidae</taxon>
        <taxon>Agaricales</taxon>
        <taxon>Marasmiineae</taxon>
        <taxon>Physalacriaceae</taxon>
        <taxon>Armillaria</taxon>
    </lineage>
</organism>
<gene>
    <name evidence="4" type="ORF">IW261DRAFT_1516289</name>
</gene>
<feature type="active site" description="Proton donor/acceptor" evidence="2">
    <location>
        <position position="126"/>
    </location>
</feature>
<dbReference type="Proteomes" id="UP001175227">
    <property type="component" value="Unassembled WGS sequence"/>
</dbReference>
<dbReference type="InterPro" id="IPR013078">
    <property type="entry name" value="His_Pase_superF_clade-1"/>
</dbReference>
<feature type="binding site" evidence="3">
    <location>
        <begin position="50"/>
        <end position="57"/>
    </location>
    <ligand>
        <name>substrate</name>
    </ligand>
</feature>
<dbReference type="GO" id="GO:0043456">
    <property type="term" value="P:regulation of pentose-phosphate shunt"/>
    <property type="evidence" value="ECO:0007669"/>
    <property type="project" value="TreeGrafter"/>
</dbReference>
<dbReference type="GO" id="GO:0004331">
    <property type="term" value="F:fructose-2,6-bisphosphate 2-phosphatase activity"/>
    <property type="evidence" value="ECO:0007669"/>
    <property type="project" value="TreeGrafter"/>
</dbReference>
<dbReference type="PANTHER" id="PTHR46517:SF1">
    <property type="entry name" value="FRUCTOSE-2,6-BISPHOSPHATASE TIGAR"/>
    <property type="match status" value="1"/>
</dbReference>
<dbReference type="SMART" id="SM00855">
    <property type="entry name" value="PGAM"/>
    <property type="match status" value="1"/>
</dbReference>
<dbReference type="SUPFAM" id="SSF53254">
    <property type="entry name" value="Phosphoglycerate mutase-like"/>
    <property type="match status" value="1"/>
</dbReference>
<dbReference type="GO" id="GO:0005829">
    <property type="term" value="C:cytosol"/>
    <property type="evidence" value="ECO:0007669"/>
    <property type="project" value="TreeGrafter"/>
</dbReference>
<reference evidence="4" key="1">
    <citation type="submission" date="2023-06" db="EMBL/GenBank/DDBJ databases">
        <authorList>
            <consortium name="Lawrence Berkeley National Laboratory"/>
            <person name="Ahrendt S."/>
            <person name="Sahu N."/>
            <person name="Indic B."/>
            <person name="Wong-Bajracharya J."/>
            <person name="Merenyi Z."/>
            <person name="Ke H.-M."/>
            <person name="Monk M."/>
            <person name="Kocsube S."/>
            <person name="Drula E."/>
            <person name="Lipzen A."/>
            <person name="Balint B."/>
            <person name="Henrissat B."/>
            <person name="Andreopoulos B."/>
            <person name="Martin F.M."/>
            <person name="Harder C.B."/>
            <person name="Rigling D."/>
            <person name="Ford K.L."/>
            <person name="Foster G.D."/>
            <person name="Pangilinan J."/>
            <person name="Papanicolaou A."/>
            <person name="Barry K."/>
            <person name="LaButti K."/>
            <person name="Viragh M."/>
            <person name="Koriabine M."/>
            <person name="Yan M."/>
            <person name="Riley R."/>
            <person name="Champramary S."/>
            <person name="Plett K.L."/>
            <person name="Tsai I.J."/>
            <person name="Slot J."/>
            <person name="Sipos G."/>
            <person name="Plett J."/>
            <person name="Nagy L.G."/>
            <person name="Grigoriev I.V."/>
        </authorList>
    </citation>
    <scope>NUCLEOTIDE SEQUENCE</scope>
    <source>
        <strain evidence="4">ICMP 16352</strain>
    </source>
</reference>
<evidence type="ECO:0000256" key="2">
    <source>
        <dbReference type="PIRSR" id="PIRSR613078-1"/>
    </source>
</evidence>
<dbReference type="InterPro" id="IPR029033">
    <property type="entry name" value="His_PPase_superfam"/>
</dbReference>
<accession>A0AA39NRI5</accession>
<comment type="caution">
    <text evidence="4">The sequence shown here is derived from an EMBL/GenBank/DDBJ whole genome shotgun (WGS) entry which is preliminary data.</text>
</comment>
<keyword evidence="5" id="KW-1185">Reference proteome</keyword>
<feature type="active site" description="Tele-phosphohistidine intermediate" evidence="2">
    <location>
        <position position="51"/>
    </location>
</feature>
<dbReference type="Gene3D" id="3.40.50.1240">
    <property type="entry name" value="Phosphoglycerate mutase-like"/>
    <property type="match status" value="1"/>
</dbReference>
<proteinExistence type="predicted"/>
<dbReference type="GO" id="GO:0045820">
    <property type="term" value="P:negative regulation of glycolytic process"/>
    <property type="evidence" value="ECO:0007669"/>
    <property type="project" value="TreeGrafter"/>
</dbReference>
<evidence type="ECO:0000256" key="3">
    <source>
        <dbReference type="PIRSR" id="PIRSR613078-2"/>
    </source>
</evidence>
<dbReference type="PANTHER" id="PTHR46517">
    <property type="entry name" value="FRUCTOSE-2,6-BISPHOSPHATASE TIGAR"/>
    <property type="match status" value="1"/>
</dbReference>
<evidence type="ECO:0000313" key="4">
    <source>
        <dbReference type="EMBL" id="KAK0470500.1"/>
    </source>
</evidence>
<evidence type="ECO:0000256" key="1">
    <source>
        <dbReference type="ARBA" id="ARBA00022801"/>
    </source>
</evidence>
<dbReference type="Pfam" id="PF00300">
    <property type="entry name" value="His_Phos_1"/>
    <property type="match status" value="1"/>
</dbReference>
<dbReference type="EMBL" id="JAUEPR010000063">
    <property type="protein sequence ID" value="KAK0470500.1"/>
    <property type="molecule type" value="Genomic_DNA"/>
</dbReference>
<evidence type="ECO:0000313" key="5">
    <source>
        <dbReference type="Proteomes" id="UP001175227"/>
    </source>
</evidence>
<keyword evidence="1" id="KW-0378">Hydrolase</keyword>